<accession>A0A1H7G516</accession>
<name>A0A1H7G516_9BURK</name>
<proteinExistence type="predicted"/>
<dbReference type="AlphaFoldDB" id="A0A1H7G516"/>
<reference evidence="2" key="1">
    <citation type="submission" date="2016-10" db="EMBL/GenBank/DDBJ databases">
        <authorList>
            <person name="Varghese N."/>
            <person name="Submissions S."/>
        </authorList>
    </citation>
    <scope>NUCLEOTIDE SEQUENCE [LARGE SCALE GENOMIC DNA]</scope>
    <source>
        <strain evidence="2">LMG 26416</strain>
    </source>
</reference>
<sequence>MDRIFMTREEAIHLLLEAHKAASGQGVASDSPDDDAFGQLHTIDRLLLDVRAGRVDEFHFGEDSAAQITITD</sequence>
<organism evidence="1 2">
    <name type="scientific">Paraburkholderia caballeronis</name>
    <dbReference type="NCBI Taxonomy" id="416943"/>
    <lineage>
        <taxon>Bacteria</taxon>
        <taxon>Pseudomonadati</taxon>
        <taxon>Pseudomonadota</taxon>
        <taxon>Betaproteobacteria</taxon>
        <taxon>Burkholderiales</taxon>
        <taxon>Burkholderiaceae</taxon>
        <taxon>Paraburkholderia</taxon>
    </lineage>
</organism>
<dbReference type="RefSeq" id="WP_090551839.1">
    <property type="nucleotide sequence ID" value="NZ_FNSR01000003.1"/>
</dbReference>
<keyword evidence="2" id="KW-1185">Reference proteome</keyword>
<dbReference type="Pfam" id="PF21627">
    <property type="entry name" value="BTH_I2711-like"/>
    <property type="match status" value="1"/>
</dbReference>
<dbReference type="Proteomes" id="UP000199120">
    <property type="component" value="Unassembled WGS sequence"/>
</dbReference>
<dbReference type="Gene3D" id="1.10.150.610">
    <property type="match status" value="1"/>
</dbReference>
<evidence type="ECO:0000313" key="2">
    <source>
        <dbReference type="Proteomes" id="UP000199120"/>
    </source>
</evidence>
<dbReference type="OrthoDB" id="9111915at2"/>
<dbReference type="InterPro" id="IPR048850">
    <property type="entry name" value="BTH_I2711-like"/>
</dbReference>
<protein>
    <submittedName>
        <fullName evidence="1">Uncharacterized protein</fullName>
    </submittedName>
</protein>
<gene>
    <name evidence="1" type="ORF">SAMN05192542_101617</name>
</gene>
<dbReference type="EMBL" id="FOAJ01000001">
    <property type="protein sequence ID" value="SEK33446.1"/>
    <property type="molecule type" value="Genomic_DNA"/>
</dbReference>
<evidence type="ECO:0000313" key="1">
    <source>
        <dbReference type="EMBL" id="SEK33446.1"/>
    </source>
</evidence>